<dbReference type="Proteomes" id="UP000427828">
    <property type="component" value="Unassembled WGS sequence"/>
</dbReference>
<protein>
    <submittedName>
        <fullName evidence="1">Uncharacterized protein</fullName>
    </submittedName>
</protein>
<gene>
    <name evidence="1" type="ORF">BCZ19_05365</name>
</gene>
<evidence type="ECO:0000313" key="1">
    <source>
        <dbReference type="EMBL" id="ECX6924089.1"/>
    </source>
</evidence>
<accession>A0A3T2H965</accession>
<sequence length="151" mass="18240">MRIDIWTAEIYVKYTATDAEIFHLTIQTVGKRKDAAIKSAKSKVITYLKKSNKHFIKLGLAWIEHAEVIEKAIYDCFVELKEKGLRKKAIMHQLKLTYHEFIFFENYYLGRTKKLTFQKYLYFKEFMKDEQIRKRFKIPKSEFIKFIQSHN</sequence>
<dbReference type="AlphaFoldDB" id="A0A3T2H965"/>
<reference evidence="1 2" key="1">
    <citation type="submission" date="2018-06" db="EMBL/GenBank/DDBJ databases">
        <authorList>
            <consortium name="GenomeTrakr: Next Generation Sequencing Network for Food Pathogen Tracability"/>
        </authorList>
    </citation>
    <scope>NUCLEOTIDE SEQUENCE [LARGE SCALE GENOMIC DNA]</scope>
    <source>
        <strain evidence="1 2">FLAG-51482A</strain>
    </source>
</reference>
<organism evidence="1 2">
    <name type="scientific">Listeria monocytogenes</name>
    <dbReference type="NCBI Taxonomy" id="1639"/>
    <lineage>
        <taxon>Bacteria</taxon>
        <taxon>Bacillati</taxon>
        <taxon>Bacillota</taxon>
        <taxon>Bacilli</taxon>
        <taxon>Bacillales</taxon>
        <taxon>Listeriaceae</taxon>
        <taxon>Listeria</taxon>
    </lineage>
</organism>
<dbReference type="RefSeq" id="WP_003732323.1">
    <property type="nucleotide sequence ID" value="NZ_CP025221.1"/>
</dbReference>
<name>A0A3T2H965_LISMN</name>
<dbReference type="EMBL" id="AALAQH010000002">
    <property type="protein sequence ID" value="ECX6924089.1"/>
    <property type="molecule type" value="Genomic_DNA"/>
</dbReference>
<comment type="caution">
    <text evidence="1">The sequence shown here is derived from an EMBL/GenBank/DDBJ whole genome shotgun (WGS) entry which is preliminary data.</text>
</comment>
<proteinExistence type="predicted"/>
<evidence type="ECO:0000313" key="2">
    <source>
        <dbReference type="Proteomes" id="UP000427828"/>
    </source>
</evidence>